<proteinExistence type="predicted"/>
<name>A0A150KLA7_9BACI</name>
<accession>A0A150KLA7</accession>
<keyword evidence="1" id="KW-0472">Membrane</keyword>
<feature type="transmembrane region" description="Helical" evidence="1">
    <location>
        <begin position="94"/>
        <end position="113"/>
    </location>
</feature>
<sequence>MKKIGISILIICLYSFPFVYFSMYQDFINRSMVGYVIMIVATSLLAFLSKFYVNLVPMIVGNILSGFISLYFISRMMGSIGWDGYFKPASPNQLLIVVSFLNLIPQFIALKIAKRYKNKC</sequence>
<gene>
    <name evidence="2" type="ORF">B4102_3648</name>
</gene>
<keyword evidence="1" id="KW-1133">Transmembrane helix</keyword>
<feature type="transmembrane region" description="Helical" evidence="1">
    <location>
        <begin position="27"/>
        <end position="48"/>
    </location>
</feature>
<evidence type="ECO:0000313" key="2">
    <source>
        <dbReference type="EMBL" id="KYC94297.1"/>
    </source>
</evidence>
<dbReference type="STRING" id="46224.B4102_3648"/>
<keyword evidence="1" id="KW-0812">Transmembrane</keyword>
<feature type="transmembrane region" description="Helical" evidence="1">
    <location>
        <begin position="55"/>
        <end position="74"/>
    </location>
</feature>
<keyword evidence="3" id="KW-1185">Reference proteome</keyword>
<protein>
    <submittedName>
        <fullName evidence="2">Uncharacterized protein</fullName>
    </submittedName>
</protein>
<dbReference type="EMBL" id="LQYN01000102">
    <property type="protein sequence ID" value="KYC94297.1"/>
    <property type="molecule type" value="Genomic_DNA"/>
</dbReference>
<dbReference type="OrthoDB" id="2086750at2"/>
<organism evidence="2 3">
    <name type="scientific">Heyndrickxia sporothermodurans</name>
    <dbReference type="NCBI Taxonomy" id="46224"/>
    <lineage>
        <taxon>Bacteria</taxon>
        <taxon>Bacillati</taxon>
        <taxon>Bacillota</taxon>
        <taxon>Bacilli</taxon>
        <taxon>Bacillales</taxon>
        <taxon>Bacillaceae</taxon>
        <taxon>Heyndrickxia</taxon>
    </lineage>
</organism>
<comment type="caution">
    <text evidence="2">The sequence shown here is derived from an EMBL/GenBank/DDBJ whole genome shotgun (WGS) entry which is preliminary data.</text>
</comment>
<dbReference type="RefSeq" id="WP_066234924.1">
    <property type="nucleotide sequence ID" value="NZ_LQYN01000102.1"/>
</dbReference>
<dbReference type="AlphaFoldDB" id="A0A150KLA7"/>
<dbReference type="Proteomes" id="UP000075666">
    <property type="component" value="Unassembled WGS sequence"/>
</dbReference>
<evidence type="ECO:0000313" key="3">
    <source>
        <dbReference type="Proteomes" id="UP000075666"/>
    </source>
</evidence>
<evidence type="ECO:0000256" key="1">
    <source>
        <dbReference type="SAM" id="Phobius"/>
    </source>
</evidence>
<dbReference type="PATRIC" id="fig|46224.3.peg.331"/>
<reference evidence="2 3" key="1">
    <citation type="submission" date="2016-01" db="EMBL/GenBank/DDBJ databases">
        <title>Genome Sequences of Twelve Sporeforming Bacillus Species Isolated from Foods.</title>
        <authorList>
            <person name="Berendsen E.M."/>
            <person name="Wells-Bennik M.H."/>
            <person name="Krawcyk A.O."/>
            <person name="De Jong A."/>
            <person name="Holsappel S."/>
            <person name="Eijlander R.T."/>
            <person name="Kuipers O.P."/>
        </authorList>
    </citation>
    <scope>NUCLEOTIDE SEQUENCE [LARGE SCALE GENOMIC DNA]</scope>
    <source>
        <strain evidence="2 3">B4102</strain>
    </source>
</reference>